<reference evidence="5" key="1">
    <citation type="submission" date="2022-02" db="EMBL/GenBank/DDBJ databases">
        <title>Qipengyuania spongiae sp. nov., isolated from marine sponge.</title>
        <authorList>
            <person name="Li Z."/>
            <person name="Zhang M."/>
        </authorList>
    </citation>
    <scope>NUCLEOTIDE SEQUENCE</scope>
    <source>
        <strain evidence="5">PHS-Z21</strain>
    </source>
</reference>
<keyword evidence="2" id="KW-0808">Transferase</keyword>
<sequence>MQGSFSTDSAAPLETLRSAGYSALWHIRKMPERAIRYGIPPQLFGWRWRRREPLFEYVARQPDDRASLEIVRGAYTESYPLPRNMTKGDLSAQGALWGYAIRDVPNYRVSETYIAGLADMRMVFATTPDKGDFFPAMIGPDGQSIEARETSYRPLHAEASASGRCGRRLGRAMWIWERAYHNHSHWLTAHLPKLLLLKNRNEVDGLVLPERRTKVMDHSMRMIGIEPEDYRTFSFDDPLEIDDLRFVGTDRFAPDLVNSVRAAFAGSEEPTRKIFISRRNSRGRKLVNEDELWPVLRLLGFERFLMEDLEFEQQVELMQQTRILVAPHGAGLTNMIFCPAGGHVLEIADPGFPNPNFYALSSALGLNYALLHARAGKADHPLDRDLTVDVASVVRSLRQIA</sequence>
<name>A0ABY5T2Q0_9SPHN</name>
<dbReference type="InterPro" id="IPR049625">
    <property type="entry name" value="Glyco_transf_61_cat"/>
</dbReference>
<feature type="domain" description="Glycosyltransferase 61 catalytic" evidence="4">
    <location>
        <begin position="185"/>
        <end position="344"/>
    </location>
</feature>
<keyword evidence="6" id="KW-1185">Reference proteome</keyword>
<evidence type="ECO:0000259" key="4">
    <source>
        <dbReference type="Pfam" id="PF04577"/>
    </source>
</evidence>
<accession>A0ABY5T2Q0</accession>
<dbReference type="EMBL" id="CP092471">
    <property type="protein sequence ID" value="UVI39561.1"/>
    <property type="molecule type" value="Genomic_DNA"/>
</dbReference>
<evidence type="ECO:0000256" key="3">
    <source>
        <dbReference type="ARBA" id="ARBA00023180"/>
    </source>
</evidence>
<dbReference type="RefSeq" id="WP_265559050.1">
    <property type="nucleotide sequence ID" value="NZ_CP092471.1"/>
</dbReference>
<keyword evidence="3" id="KW-0325">Glycoprotein</keyword>
<dbReference type="InterPro" id="IPR007657">
    <property type="entry name" value="Glycosyltransferase_61"/>
</dbReference>
<protein>
    <submittedName>
        <fullName evidence="5">Glycosyltransferase family 61 protein</fullName>
    </submittedName>
</protein>
<keyword evidence="1" id="KW-0328">Glycosyltransferase</keyword>
<proteinExistence type="predicted"/>
<evidence type="ECO:0000313" key="6">
    <source>
        <dbReference type="Proteomes" id="UP001065265"/>
    </source>
</evidence>
<dbReference type="Pfam" id="PF04577">
    <property type="entry name" value="Glyco_transf_61"/>
    <property type="match status" value="1"/>
</dbReference>
<gene>
    <name evidence="5" type="ORF">L1F33_00930</name>
</gene>
<evidence type="ECO:0000313" key="5">
    <source>
        <dbReference type="EMBL" id="UVI39561.1"/>
    </source>
</evidence>
<organism evidence="5 6">
    <name type="scientific">Qipengyuania spongiae</name>
    <dbReference type="NCBI Taxonomy" id="2909673"/>
    <lineage>
        <taxon>Bacteria</taxon>
        <taxon>Pseudomonadati</taxon>
        <taxon>Pseudomonadota</taxon>
        <taxon>Alphaproteobacteria</taxon>
        <taxon>Sphingomonadales</taxon>
        <taxon>Erythrobacteraceae</taxon>
        <taxon>Qipengyuania</taxon>
    </lineage>
</organism>
<dbReference type="Proteomes" id="UP001065265">
    <property type="component" value="Chromosome"/>
</dbReference>
<evidence type="ECO:0000256" key="1">
    <source>
        <dbReference type="ARBA" id="ARBA00022676"/>
    </source>
</evidence>
<evidence type="ECO:0000256" key="2">
    <source>
        <dbReference type="ARBA" id="ARBA00022679"/>
    </source>
</evidence>
<dbReference type="PANTHER" id="PTHR20961">
    <property type="entry name" value="GLYCOSYLTRANSFERASE"/>
    <property type="match status" value="1"/>
</dbReference>